<dbReference type="AlphaFoldDB" id="A0AAV1C4Z0"/>
<reference evidence="1" key="1">
    <citation type="submission" date="2023-03" db="EMBL/GenBank/DDBJ databases">
        <authorList>
            <person name="Julca I."/>
        </authorList>
    </citation>
    <scope>NUCLEOTIDE SEQUENCE</scope>
</reference>
<dbReference type="EMBL" id="OX459118">
    <property type="protein sequence ID" value="CAI9090396.1"/>
    <property type="molecule type" value="Genomic_DNA"/>
</dbReference>
<protein>
    <submittedName>
        <fullName evidence="1">OLC1v1025159C1</fullName>
    </submittedName>
</protein>
<name>A0AAV1C4Z0_OLDCO</name>
<dbReference type="SUPFAM" id="SSF56219">
    <property type="entry name" value="DNase I-like"/>
    <property type="match status" value="1"/>
</dbReference>
<evidence type="ECO:0000313" key="1">
    <source>
        <dbReference type="EMBL" id="CAI9090396.1"/>
    </source>
</evidence>
<dbReference type="Gene3D" id="3.60.10.10">
    <property type="entry name" value="Endonuclease/exonuclease/phosphatase"/>
    <property type="match status" value="1"/>
</dbReference>
<dbReference type="InterPro" id="IPR036691">
    <property type="entry name" value="Endo/exonu/phosph_ase_sf"/>
</dbReference>
<gene>
    <name evidence="1" type="ORF">OLC1_LOCUS2563</name>
</gene>
<proteinExistence type="predicted"/>
<dbReference type="Proteomes" id="UP001161247">
    <property type="component" value="Chromosome 1"/>
</dbReference>
<accession>A0AAV1C4Z0</accession>
<evidence type="ECO:0000313" key="2">
    <source>
        <dbReference type="Proteomes" id="UP001161247"/>
    </source>
</evidence>
<keyword evidence="2" id="KW-1185">Reference proteome</keyword>
<dbReference type="PANTHER" id="PTHR35218">
    <property type="entry name" value="RNASE H DOMAIN-CONTAINING PROTEIN"/>
    <property type="match status" value="1"/>
</dbReference>
<dbReference type="PANTHER" id="PTHR35218:SF9">
    <property type="entry name" value="ENDONUCLEASE_EXONUCLEASE_PHOSPHATASE DOMAIN-CONTAINING PROTEIN"/>
    <property type="match status" value="1"/>
</dbReference>
<organism evidence="1 2">
    <name type="scientific">Oldenlandia corymbosa var. corymbosa</name>
    <dbReference type="NCBI Taxonomy" id="529605"/>
    <lineage>
        <taxon>Eukaryota</taxon>
        <taxon>Viridiplantae</taxon>
        <taxon>Streptophyta</taxon>
        <taxon>Embryophyta</taxon>
        <taxon>Tracheophyta</taxon>
        <taxon>Spermatophyta</taxon>
        <taxon>Magnoliopsida</taxon>
        <taxon>eudicotyledons</taxon>
        <taxon>Gunneridae</taxon>
        <taxon>Pentapetalae</taxon>
        <taxon>asterids</taxon>
        <taxon>lamiids</taxon>
        <taxon>Gentianales</taxon>
        <taxon>Rubiaceae</taxon>
        <taxon>Rubioideae</taxon>
        <taxon>Spermacoceae</taxon>
        <taxon>Hedyotis-Oldenlandia complex</taxon>
        <taxon>Oldenlandia</taxon>
    </lineage>
</organism>
<sequence>MATDKDLANIIGRLPLREGESTRYSTSSLNTTRIDPFLTVVAKNHYPRIVSHNSIAFHCRNIWSVRRGFAVRPLGENLVHIKYNDHIDRARVWHGEPWLLGRKYPLVLKPSDDLNVDFESCPWWIHLYNCPLNLMNEEFTAFARNKIGKSCLTTTPGSSSNPPKYGSWLKAKGYWNPFVSKRPVNEPDLFHVPDESDEEVAPWRKRQAHRISFICNRTSHQAVSDEPAPIIVSPTKPSNPPSSFPFFEPENVCPANPSPIQNQKGKKKVLSSAEPDVNIIPVSPVSNNNLPNPNPTQLCFPSPPEPYHPLSSPPVLDPVSILPTHNGNQNPQEYLYGWRGVGSPRKFQELDEIVRAKSPHLIFLCETKSNQRQFDHLKEKLGMFGLCVEAQGSSGDLAMLWRKDLIVNLRSFSDRFIDTNVVLLGSSVRITGIYGEPDVSLCRDAWNYLSSLYDPLEQPWLMFVRATLAYVWRL</sequence>